<dbReference type="EMBL" id="AAZDVE040000019">
    <property type="protein sequence ID" value="EMP9433452.1"/>
    <property type="molecule type" value="Genomic_DNA"/>
</dbReference>
<organism evidence="2">
    <name type="scientific">Providencia stuartii</name>
    <dbReference type="NCBI Taxonomy" id="588"/>
    <lineage>
        <taxon>Bacteria</taxon>
        <taxon>Pseudomonadati</taxon>
        <taxon>Pseudomonadota</taxon>
        <taxon>Gammaproteobacteria</taxon>
        <taxon>Enterobacterales</taxon>
        <taxon>Morganellaceae</taxon>
        <taxon>Providencia</taxon>
    </lineage>
</organism>
<dbReference type="SUPFAM" id="SSF46689">
    <property type="entry name" value="Homeodomain-like"/>
    <property type="match status" value="1"/>
</dbReference>
<dbReference type="InterPro" id="IPR009057">
    <property type="entry name" value="Homeodomain-like_sf"/>
</dbReference>
<feature type="domain" description="DNA binding HTH" evidence="1">
    <location>
        <begin position="167"/>
        <end position="205"/>
    </location>
</feature>
<reference evidence="2" key="1">
    <citation type="submission" date="2024-02" db="EMBL/GenBank/DDBJ databases">
        <authorList>
            <consortium name="Clinical and Environmental Microbiology Branch: Whole genome sequencing antimicrobial resistance pathogens in the healthcare setting"/>
        </authorList>
    </citation>
    <scope>NUCLEOTIDE SEQUENCE</scope>
    <source>
        <strain evidence="2">2020GO-00142</strain>
    </source>
</reference>
<dbReference type="Gene3D" id="1.10.10.60">
    <property type="entry name" value="Homeodomain-like"/>
    <property type="match status" value="1"/>
</dbReference>
<dbReference type="AlphaFoldDB" id="A0AAI9MVZ2"/>
<comment type="caution">
    <text evidence="2">The sequence shown here is derived from an EMBL/GenBank/DDBJ whole genome shotgun (WGS) entry which is preliminary data.</text>
</comment>
<accession>A0AAI9MVZ2</accession>
<evidence type="ECO:0000313" key="2">
    <source>
        <dbReference type="EMBL" id="EMP9433452.1"/>
    </source>
</evidence>
<name>A0AAI9MVZ2_PROST</name>
<proteinExistence type="predicted"/>
<protein>
    <submittedName>
        <fullName evidence="2">Transcriptional regulator</fullName>
    </submittedName>
</protein>
<dbReference type="GO" id="GO:0043565">
    <property type="term" value="F:sequence-specific DNA binding"/>
    <property type="evidence" value="ECO:0007669"/>
    <property type="project" value="InterPro"/>
</dbReference>
<sequence>MSVDFSSPVIFPEQEEIARTISSDVLIDIASLAIEKGLSPINDLVIDTALIEPYGEMLWSNRIWKNSFFIHNILATCDMQETPLSLFKHPIKWQGTFYYLAPILSENETLVAIIILASQTVNNTLLLALTQSIAREISEKIKCHLQMQDMTFDNCAATCVRELNIHEIEKSAIIEAAKVCNGKIQQMYQVLNMGRTTLWRKLKQYDIDIKEYK</sequence>
<gene>
    <name evidence="2" type="ORF">JRA39_002521</name>
</gene>
<evidence type="ECO:0000259" key="1">
    <source>
        <dbReference type="Pfam" id="PF02954"/>
    </source>
</evidence>
<dbReference type="Pfam" id="PF02954">
    <property type="entry name" value="HTH_8"/>
    <property type="match status" value="1"/>
</dbReference>
<dbReference type="InterPro" id="IPR002197">
    <property type="entry name" value="HTH_Fis"/>
</dbReference>